<keyword evidence="1" id="KW-1133">Transmembrane helix</keyword>
<feature type="transmembrane region" description="Helical" evidence="1">
    <location>
        <begin position="56"/>
        <end position="75"/>
    </location>
</feature>
<organism evidence="2 3">
    <name type="scientific">Strigamia maritima</name>
    <name type="common">European centipede</name>
    <name type="synonym">Geophilus maritimus</name>
    <dbReference type="NCBI Taxonomy" id="126957"/>
    <lineage>
        <taxon>Eukaryota</taxon>
        <taxon>Metazoa</taxon>
        <taxon>Ecdysozoa</taxon>
        <taxon>Arthropoda</taxon>
        <taxon>Myriapoda</taxon>
        <taxon>Chilopoda</taxon>
        <taxon>Pleurostigmophora</taxon>
        <taxon>Geophilomorpha</taxon>
        <taxon>Linotaeniidae</taxon>
        <taxon>Strigamia</taxon>
    </lineage>
</organism>
<keyword evidence="1" id="KW-0472">Membrane</keyword>
<dbReference type="Proteomes" id="UP000014500">
    <property type="component" value="Unassembled WGS sequence"/>
</dbReference>
<dbReference type="EnsemblMetazoa" id="SMAR013628-RA">
    <property type="protein sequence ID" value="SMAR013628-PA"/>
    <property type="gene ID" value="SMAR013628"/>
</dbReference>
<evidence type="ECO:0000256" key="1">
    <source>
        <dbReference type="SAM" id="Phobius"/>
    </source>
</evidence>
<accession>T1JIE7</accession>
<keyword evidence="1" id="KW-0812">Transmembrane</keyword>
<keyword evidence="3" id="KW-1185">Reference proteome</keyword>
<dbReference type="EMBL" id="JH431619">
    <property type="status" value="NOT_ANNOTATED_CDS"/>
    <property type="molecule type" value="Genomic_DNA"/>
</dbReference>
<sequence length="98" mass="11581">MVINNEDCYITPIFWFNTLFFYPAIFIISIAIKICILALAPVVFMLVILLIFLFKFLVIVLIFCSFPFLFLIFVISGDEEKQEPCWKLYYDVIKLFGF</sequence>
<evidence type="ECO:0000313" key="3">
    <source>
        <dbReference type="Proteomes" id="UP000014500"/>
    </source>
</evidence>
<feature type="transmembrane region" description="Helical" evidence="1">
    <location>
        <begin position="20"/>
        <end position="49"/>
    </location>
</feature>
<dbReference type="HOGENOM" id="CLU_2336255_0_0_1"/>
<evidence type="ECO:0000313" key="2">
    <source>
        <dbReference type="EnsemblMetazoa" id="SMAR013628-PA"/>
    </source>
</evidence>
<name>T1JIE7_STRMM</name>
<protein>
    <submittedName>
        <fullName evidence="2">Uncharacterized protein</fullName>
    </submittedName>
</protein>
<reference evidence="3" key="1">
    <citation type="submission" date="2011-05" db="EMBL/GenBank/DDBJ databases">
        <authorList>
            <person name="Richards S.R."/>
            <person name="Qu J."/>
            <person name="Jiang H."/>
            <person name="Jhangiani S.N."/>
            <person name="Agravi P."/>
            <person name="Goodspeed R."/>
            <person name="Gross S."/>
            <person name="Mandapat C."/>
            <person name="Jackson L."/>
            <person name="Mathew T."/>
            <person name="Pu L."/>
            <person name="Thornton R."/>
            <person name="Saada N."/>
            <person name="Wilczek-Boney K.B."/>
            <person name="Lee S."/>
            <person name="Kovar C."/>
            <person name="Wu Y."/>
            <person name="Scherer S.E."/>
            <person name="Worley K.C."/>
            <person name="Muzny D.M."/>
            <person name="Gibbs R."/>
        </authorList>
    </citation>
    <scope>NUCLEOTIDE SEQUENCE</scope>
    <source>
        <strain evidence="3">Brora</strain>
    </source>
</reference>
<reference evidence="2" key="2">
    <citation type="submission" date="2015-02" db="UniProtKB">
        <authorList>
            <consortium name="EnsemblMetazoa"/>
        </authorList>
    </citation>
    <scope>IDENTIFICATION</scope>
</reference>
<dbReference type="AlphaFoldDB" id="T1JIE7"/>
<proteinExistence type="predicted"/>